<keyword evidence="1" id="KW-1133">Transmembrane helix</keyword>
<organism evidence="2 3">
    <name type="scientific">Tribolium castaneum</name>
    <name type="common">Red flour beetle</name>
    <dbReference type="NCBI Taxonomy" id="7070"/>
    <lineage>
        <taxon>Eukaryota</taxon>
        <taxon>Metazoa</taxon>
        <taxon>Ecdysozoa</taxon>
        <taxon>Arthropoda</taxon>
        <taxon>Hexapoda</taxon>
        <taxon>Insecta</taxon>
        <taxon>Pterygota</taxon>
        <taxon>Neoptera</taxon>
        <taxon>Endopterygota</taxon>
        <taxon>Coleoptera</taxon>
        <taxon>Polyphaga</taxon>
        <taxon>Cucujiformia</taxon>
        <taxon>Tenebrionidae</taxon>
        <taxon>Tenebrionidae incertae sedis</taxon>
        <taxon>Tribolium</taxon>
    </lineage>
</organism>
<accession>D6WRT0</accession>
<reference evidence="2 3" key="2">
    <citation type="journal article" date="2010" name="Nucleic Acids Res.">
        <title>BeetleBase in 2010: revisions to provide comprehensive genomic information for Tribolium castaneum.</title>
        <authorList>
            <person name="Kim H.S."/>
            <person name="Murphy T."/>
            <person name="Xia J."/>
            <person name="Caragea D."/>
            <person name="Park Y."/>
            <person name="Beeman R.W."/>
            <person name="Lorenzen M.D."/>
            <person name="Butcher S."/>
            <person name="Manak J.R."/>
            <person name="Brown S.J."/>
        </authorList>
    </citation>
    <scope>GENOME REANNOTATION</scope>
    <source>
        <strain evidence="2 3">Georgia GA2</strain>
    </source>
</reference>
<keyword evidence="3" id="KW-1185">Reference proteome</keyword>
<protein>
    <submittedName>
        <fullName evidence="2">Uncharacterized protein</fullName>
    </submittedName>
</protein>
<name>D6WRT0_TRICA</name>
<dbReference type="EMBL" id="KQ971354">
    <property type="protein sequence ID" value="EFA07073.1"/>
    <property type="molecule type" value="Genomic_DNA"/>
</dbReference>
<keyword evidence="1" id="KW-0812">Transmembrane</keyword>
<evidence type="ECO:0000313" key="3">
    <source>
        <dbReference type="Proteomes" id="UP000007266"/>
    </source>
</evidence>
<proteinExistence type="predicted"/>
<evidence type="ECO:0000313" key="2">
    <source>
        <dbReference type="EMBL" id="EFA07073.1"/>
    </source>
</evidence>
<dbReference type="Proteomes" id="UP000007266">
    <property type="component" value="Linkage group 7"/>
</dbReference>
<dbReference type="AlphaFoldDB" id="D6WRT0"/>
<dbReference type="HOGENOM" id="CLU_1909359_0_0_1"/>
<evidence type="ECO:0000256" key="1">
    <source>
        <dbReference type="SAM" id="Phobius"/>
    </source>
</evidence>
<feature type="transmembrane region" description="Helical" evidence="1">
    <location>
        <begin position="6"/>
        <end position="30"/>
    </location>
</feature>
<sequence length="133" mass="14546">MTGVLVMVMAVAQCLFLTNCLILLVGMGYVKAGLSYRRMASGEDTSVDLRPQIQFGSGTAPAFFPGSRNIDSGMRQEVVGHTLTGLRHVVASSRAQQTDTPARDNFSFVSHTSDDIRELCWWIIGHGRDTLIL</sequence>
<keyword evidence="1" id="KW-0472">Membrane</keyword>
<dbReference type="InParanoid" id="D6WRT0"/>
<reference evidence="2 3" key="1">
    <citation type="journal article" date="2008" name="Nature">
        <title>The genome of the model beetle and pest Tribolium castaneum.</title>
        <authorList>
            <consortium name="Tribolium Genome Sequencing Consortium"/>
            <person name="Richards S."/>
            <person name="Gibbs R.A."/>
            <person name="Weinstock G.M."/>
            <person name="Brown S.J."/>
            <person name="Denell R."/>
            <person name="Beeman R.W."/>
            <person name="Gibbs R."/>
            <person name="Beeman R.W."/>
            <person name="Brown S.J."/>
            <person name="Bucher G."/>
            <person name="Friedrich M."/>
            <person name="Grimmelikhuijzen C.J."/>
            <person name="Klingler M."/>
            <person name="Lorenzen M."/>
            <person name="Richards S."/>
            <person name="Roth S."/>
            <person name="Schroder R."/>
            <person name="Tautz D."/>
            <person name="Zdobnov E.M."/>
            <person name="Muzny D."/>
            <person name="Gibbs R.A."/>
            <person name="Weinstock G.M."/>
            <person name="Attaway T."/>
            <person name="Bell S."/>
            <person name="Buhay C.J."/>
            <person name="Chandrabose M.N."/>
            <person name="Chavez D."/>
            <person name="Clerk-Blankenburg K.P."/>
            <person name="Cree A."/>
            <person name="Dao M."/>
            <person name="Davis C."/>
            <person name="Chacko J."/>
            <person name="Dinh H."/>
            <person name="Dugan-Rocha S."/>
            <person name="Fowler G."/>
            <person name="Garner T.T."/>
            <person name="Garnes J."/>
            <person name="Gnirke A."/>
            <person name="Hawes A."/>
            <person name="Hernandez J."/>
            <person name="Hines S."/>
            <person name="Holder M."/>
            <person name="Hume J."/>
            <person name="Jhangiani S.N."/>
            <person name="Joshi V."/>
            <person name="Khan Z.M."/>
            <person name="Jackson L."/>
            <person name="Kovar C."/>
            <person name="Kowis A."/>
            <person name="Lee S."/>
            <person name="Lewis L.R."/>
            <person name="Margolis J."/>
            <person name="Morgan M."/>
            <person name="Nazareth L.V."/>
            <person name="Nguyen N."/>
            <person name="Okwuonu G."/>
            <person name="Parker D."/>
            <person name="Richards S."/>
            <person name="Ruiz S.J."/>
            <person name="Santibanez J."/>
            <person name="Savard J."/>
            <person name="Scherer S.E."/>
            <person name="Schneider B."/>
            <person name="Sodergren E."/>
            <person name="Tautz D."/>
            <person name="Vattahil S."/>
            <person name="Villasana D."/>
            <person name="White C.S."/>
            <person name="Wright R."/>
            <person name="Park Y."/>
            <person name="Beeman R.W."/>
            <person name="Lord J."/>
            <person name="Oppert B."/>
            <person name="Lorenzen M."/>
            <person name="Brown S."/>
            <person name="Wang L."/>
            <person name="Savard J."/>
            <person name="Tautz D."/>
            <person name="Richards S."/>
            <person name="Weinstock G."/>
            <person name="Gibbs R.A."/>
            <person name="Liu Y."/>
            <person name="Worley K."/>
            <person name="Weinstock G."/>
            <person name="Elsik C.G."/>
            <person name="Reese J.T."/>
            <person name="Elhaik E."/>
            <person name="Landan G."/>
            <person name="Graur D."/>
            <person name="Arensburger P."/>
            <person name="Atkinson P."/>
            <person name="Beeman R.W."/>
            <person name="Beidler J."/>
            <person name="Brown S.J."/>
            <person name="Demuth J.P."/>
            <person name="Drury D.W."/>
            <person name="Du Y.Z."/>
            <person name="Fujiwara H."/>
            <person name="Lorenzen M."/>
            <person name="Maselli V."/>
            <person name="Osanai M."/>
            <person name="Park Y."/>
            <person name="Robertson H.M."/>
            <person name="Tu Z."/>
            <person name="Wang J.J."/>
            <person name="Wang S."/>
            <person name="Richards S."/>
            <person name="Song H."/>
            <person name="Zhang L."/>
            <person name="Sodergren E."/>
            <person name="Werner D."/>
            <person name="Stanke M."/>
            <person name="Morgenstern B."/>
            <person name="Solovyev V."/>
            <person name="Kosarev P."/>
            <person name="Brown G."/>
            <person name="Chen H.C."/>
            <person name="Ermolaeva O."/>
            <person name="Hlavina W."/>
            <person name="Kapustin Y."/>
            <person name="Kiryutin B."/>
            <person name="Kitts P."/>
            <person name="Maglott D."/>
            <person name="Pruitt K."/>
            <person name="Sapojnikov V."/>
            <person name="Souvorov A."/>
            <person name="Mackey A.J."/>
            <person name="Waterhouse R.M."/>
            <person name="Wyder S."/>
            <person name="Zdobnov E.M."/>
            <person name="Zdobnov E.M."/>
            <person name="Wyder S."/>
            <person name="Kriventseva E.V."/>
            <person name="Kadowaki T."/>
            <person name="Bork P."/>
            <person name="Aranda M."/>
            <person name="Bao R."/>
            <person name="Beermann A."/>
            <person name="Berns N."/>
            <person name="Bolognesi R."/>
            <person name="Bonneton F."/>
            <person name="Bopp D."/>
            <person name="Brown S.J."/>
            <person name="Bucher G."/>
            <person name="Butts T."/>
            <person name="Chaumot A."/>
            <person name="Denell R.E."/>
            <person name="Ferrier D.E."/>
            <person name="Friedrich M."/>
            <person name="Gordon C.M."/>
            <person name="Jindra M."/>
            <person name="Klingler M."/>
            <person name="Lan Q."/>
            <person name="Lattorff H.M."/>
            <person name="Laudet V."/>
            <person name="von Levetsow C."/>
            <person name="Liu Z."/>
            <person name="Lutz R."/>
            <person name="Lynch J.A."/>
            <person name="da Fonseca R.N."/>
            <person name="Posnien N."/>
            <person name="Reuter R."/>
            <person name="Roth S."/>
            <person name="Savard J."/>
            <person name="Schinko J.B."/>
            <person name="Schmitt C."/>
            <person name="Schoppmeier M."/>
            <person name="Schroder R."/>
            <person name="Shippy T.D."/>
            <person name="Simonnet F."/>
            <person name="Marques-Souza H."/>
            <person name="Tautz D."/>
            <person name="Tomoyasu Y."/>
            <person name="Trauner J."/>
            <person name="Van der Zee M."/>
            <person name="Vervoort M."/>
            <person name="Wittkopp N."/>
            <person name="Wimmer E.A."/>
            <person name="Yang X."/>
            <person name="Jones A.K."/>
            <person name="Sattelle D.B."/>
            <person name="Ebert P.R."/>
            <person name="Nelson D."/>
            <person name="Scott J.G."/>
            <person name="Beeman R.W."/>
            <person name="Muthukrishnan S."/>
            <person name="Kramer K.J."/>
            <person name="Arakane Y."/>
            <person name="Beeman R.W."/>
            <person name="Zhu Q."/>
            <person name="Hogenkamp D."/>
            <person name="Dixit R."/>
            <person name="Oppert B."/>
            <person name="Jiang H."/>
            <person name="Zou Z."/>
            <person name="Marshall J."/>
            <person name="Elpidina E."/>
            <person name="Vinokurov K."/>
            <person name="Oppert C."/>
            <person name="Zou Z."/>
            <person name="Evans J."/>
            <person name="Lu Z."/>
            <person name="Zhao P."/>
            <person name="Sumathipala N."/>
            <person name="Altincicek B."/>
            <person name="Vilcinskas A."/>
            <person name="Williams M."/>
            <person name="Hultmark D."/>
            <person name="Hetru C."/>
            <person name="Jiang H."/>
            <person name="Grimmelikhuijzen C.J."/>
            <person name="Hauser F."/>
            <person name="Cazzamali G."/>
            <person name="Williamson M."/>
            <person name="Park Y."/>
            <person name="Li B."/>
            <person name="Tanaka Y."/>
            <person name="Predel R."/>
            <person name="Neupert S."/>
            <person name="Schachtner J."/>
            <person name="Verleyen P."/>
            <person name="Raible F."/>
            <person name="Bork P."/>
            <person name="Friedrich M."/>
            <person name="Walden K.K."/>
            <person name="Robertson H.M."/>
            <person name="Angeli S."/>
            <person name="Foret S."/>
            <person name="Bucher G."/>
            <person name="Schuetz S."/>
            <person name="Maleszka R."/>
            <person name="Wimmer E.A."/>
            <person name="Beeman R.W."/>
            <person name="Lorenzen M."/>
            <person name="Tomoyasu Y."/>
            <person name="Miller S.C."/>
            <person name="Grossmann D."/>
            <person name="Bucher G."/>
        </authorList>
    </citation>
    <scope>NUCLEOTIDE SEQUENCE [LARGE SCALE GENOMIC DNA]</scope>
    <source>
        <strain evidence="2 3">Georgia GA2</strain>
    </source>
</reference>
<gene>
    <name evidence="2" type="primary">GLEAN_10053</name>
    <name evidence="2" type="ORF">TcasGA2_TC010053</name>
</gene>